<keyword evidence="2" id="KW-1185">Reference proteome</keyword>
<dbReference type="EMBL" id="PDNU01000061">
    <property type="protein sequence ID" value="PHK93172.1"/>
    <property type="molecule type" value="Genomic_DNA"/>
</dbReference>
<comment type="caution">
    <text evidence="1">The sequence shown here is derived from an EMBL/GenBank/DDBJ whole genome shotgun (WGS) entry which is preliminary data.</text>
</comment>
<dbReference type="AlphaFoldDB" id="A0A2C6XXA2"/>
<gene>
    <name evidence="1" type="ORF">CR162_19905</name>
</gene>
<dbReference type="Gene3D" id="3.40.50.300">
    <property type="entry name" value="P-loop containing nucleotide triphosphate hydrolases"/>
    <property type="match status" value="1"/>
</dbReference>
<protein>
    <submittedName>
        <fullName evidence="1">Uncharacterized protein</fullName>
    </submittedName>
</protein>
<feature type="non-terminal residue" evidence="1">
    <location>
        <position position="98"/>
    </location>
</feature>
<accession>A0A2C6XXA2</accession>
<organism evidence="1 2">
    <name type="scientific">Teichococcus rhizosphaerae</name>
    <dbReference type="NCBI Taxonomy" id="1335062"/>
    <lineage>
        <taxon>Bacteria</taxon>
        <taxon>Pseudomonadati</taxon>
        <taxon>Pseudomonadota</taxon>
        <taxon>Alphaproteobacteria</taxon>
        <taxon>Acetobacterales</taxon>
        <taxon>Roseomonadaceae</taxon>
        <taxon>Roseomonas</taxon>
    </lineage>
</organism>
<name>A0A2C6XXA2_9PROT</name>
<sequence length="98" mass="10422">MPGRFTIRLRPRVPAVWRDRMAVGFRLSPYPKLEAARAGQDRRLQAMDDPSVCAVTGDAPIAAPVPFLAASDTGALADLVLSRAARGRVPSRGVGAVL</sequence>
<dbReference type="InterPro" id="IPR027417">
    <property type="entry name" value="P-loop_NTPase"/>
</dbReference>
<evidence type="ECO:0000313" key="2">
    <source>
        <dbReference type="Proteomes" id="UP000223527"/>
    </source>
</evidence>
<proteinExistence type="predicted"/>
<evidence type="ECO:0000313" key="1">
    <source>
        <dbReference type="EMBL" id="PHK93172.1"/>
    </source>
</evidence>
<dbReference type="Proteomes" id="UP000223527">
    <property type="component" value="Unassembled WGS sequence"/>
</dbReference>
<reference evidence="1 2" key="1">
    <citation type="submission" date="2017-10" db="EMBL/GenBank/DDBJ databases">
        <authorList>
            <person name="Banno H."/>
            <person name="Chua N.-H."/>
        </authorList>
    </citation>
    <scope>NUCLEOTIDE SEQUENCE [LARGE SCALE GENOMIC DNA]</scope>
    <source>
        <strain evidence="1 2">YW11</strain>
    </source>
</reference>